<dbReference type="AlphaFoldDB" id="A0A518CMR6"/>
<sequence>MSGFWNPSLENNLPQTVLTPFVESDLLCFYSQFKMVGYFRKKAARRRIAGGLLNGGGGNRETLTSPHLISPLIY</sequence>
<evidence type="ECO:0000313" key="1">
    <source>
        <dbReference type="EMBL" id="QDU80519.1"/>
    </source>
</evidence>
<dbReference type="EMBL" id="CP036281">
    <property type="protein sequence ID" value="QDU80519.1"/>
    <property type="molecule type" value="Genomic_DNA"/>
</dbReference>
<dbReference type="KEGG" id="plon:Pla110_22490"/>
<accession>A0A518CMR6</accession>
<protein>
    <submittedName>
        <fullName evidence="1">Uncharacterized protein</fullName>
    </submittedName>
</protein>
<organism evidence="1 2">
    <name type="scientific">Polystyrenella longa</name>
    <dbReference type="NCBI Taxonomy" id="2528007"/>
    <lineage>
        <taxon>Bacteria</taxon>
        <taxon>Pseudomonadati</taxon>
        <taxon>Planctomycetota</taxon>
        <taxon>Planctomycetia</taxon>
        <taxon>Planctomycetales</taxon>
        <taxon>Planctomycetaceae</taxon>
        <taxon>Polystyrenella</taxon>
    </lineage>
</organism>
<proteinExistence type="predicted"/>
<evidence type="ECO:0000313" key="2">
    <source>
        <dbReference type="Proteomes" id="UP000317178"/>
    </source>
</evidence>
<keyword evidence="2" id="KW-1185">Reference proteome</keyword>
<gene>
    <name evidence="1" type="ORF">Pla110_22490</name>
</gene>
<dbReference type="Proteomes" id="UP000317178">
    <property type="component" value="Chromosome"/>
</dbReference>
<name>A0A518CMR6_9PLAN</name>
<reference evidence="1 2" key="1">
    <citation type="submission" date="2019-02" db="EMBL/GenBank/DDBJ databases">
        <title>Deep-cultivation of Planctomycetes and their phenomic and genomic characterization uncovers novel biology.</title>
        <authorList>
            <person name="Wiegand S."/>
            <person name="Jogler M."/>
            <person name="Boedeker C."/>
            <person name="Pinto D."/>
            <person name="Vollmers J."/>
            <person name="Rivas-Marin E."/>
            <person name="Kohn T."/>
            <person name="Peeters S.H."/>
            <person name="Heuer A."/>
            <person name="Rast P."/>
            <person name="Oberbeckmann S."/>
            <person name="Bunk B."/>
            <person name="Jeske O."/>
            <person name="Meyerdierks A."/>
            <person name="Storesund J.E."/>
            <person name="Kallscheuer N."/>
            <person name="Luecker S."/>
            <person name="Lage O.M."/>
            <person name="Pohl T."/>
            <person name="Merkel B.J."/>
            <person name="Hornburger P."/>
            <person name="Mueller R.-W."/>
            <person name="Bruemmer F."/>
            <person name="Labrenz M."/>
            <person name="Spormann A.M."/>
            <person name="Op den Camp H."/>
            <person name="Overmann J."/>
            <person name="Amann R."/>
            <person name="Jetten M.S.M."/>
            <person name="Mascher T."/>
            <person name="Medema M.H."/>
            <person name="Devos D.P."/>
            <person name="Kaster A.-K."/>
            <person name="Ovreas L."/>
            <person name="Rohde M."/>
            <person name="Galperin M.Y."/>
            <person name="Jogler C."/>
        </authorList>
    </citation>
    <scope>NUCLEOTIDE SEQUENCE [LARGE SCALE GENOMIC DNA]</scope>
    <source>
        <strain evidence="1 2">Pla110</strain>
    </source>
</reference>